<reference evidence="2" key="1">
    <citation type="journal article" date="2018" name="Nat. Microbiol.">
        <title>Leveraging single-cell genomics to expand the fungal tree of life.</title>
        <authorList>
            <person name="Ahrendt S.R."/>
            <person name="Quandt C.A."/>
            <person name="Ciobanu D."/>
            <person name="Clum A."/>
            <person name="Salamov A."/>
            <person name="Andreopoulos B."/>
            <person name="Cheng J.F."/>
            <person name="Woyke T."/>
            <person name="Pelin A."/>
            <person name="Henrissat B."/>
            <person name="Reynolds N.K."/>
            <person name="Benny G.L."/>
            <person name="Smith M.E."/>
            <person name="James T.Y."/>
            <person name="Grigoriev I.V."/>
        </authorList>
    </citation>
    <scope>NUCLEOTIDE SEQUENCE [LARGE SCALE GENOMIC DNA]</scope>
</reference>
<dbReference type="EMBL" id="KZ997039">
    <property type="protein sequence ID" value="RKO87959.1"/>
    <property type="molecule type" value="Genomic_DNA"/>
</dbReference>
<dbReference type="OrthoDB" id="194358at2759"/>
<protein>
    <recommendedName>
        <fullName evidence="3">Ankyrin repeat-containing domain protein</fullName>
    </recommendedName>
</protein>
<sequence length="144" mass="16292">MVAACRNDCIELVRLLLARYPDTYSPDAIQAATHEGNMEILRILYEAGKRLSDDDAKRMIDSSRSRIIAIRALLWLSCAKCIQSYRRPRPAETPTSTTDETASIKGSSDFFANDALVDREEIWLTLDERIRALPATVSSNWPSW</sequence>
<dbReference type="InterPro" id="IPR036770">
    <property type="entry name" value="Ankyrin_rpt-contain_sf"/>
</dbReference>
<proteinExistence type="predicted"/>
<accession>A0A4P9W680</accession>
<dbReference type="Proteomes" id="UP000269721">
    <property type="component" value="Unassembled WGS sequence"/>
</dbReference>
<name>A0A4P9W680_9FUNG</name>
<evidence type="ECO:0000313" key="1">
    <source>
        <dbReference type="EMBL" id="RKO87959.1"/>
    </source>
</evidence>
<organism evidence="1 2">
    <name type="scientific">Blyttiomyces helicus</name>
    <dbReference type="NCBI Taxonomy" id="388810"/>
    <lineage>
        <taxon>Eukaryota</taxon>
        <taxon>Fungi</taxon>
        <taxon>Fungi incertae sedis</taxon>
        <taxon>Chytridiomycota</taxon>
        <taxon>Chytridiomycota incertae sedis</taxon>
        <taxon>Chytridiomycetes</taxon>
        <taxon>Chytridiomycetes incertae sedis</taxon>
        <taxon>Blyttiomyces</taxon>
    </lineage>
</organism>
<evidence type="ECO:0008006" key="3">
    <source>
        <dbReference type="Google" id="ProtNLM"/>
    </source>
</evidence>
<evidence type="ECO:0000313" key="2">
    <source>
        <dbReference type="Proteomes" id="UP000269721"/>
    </source>
</evidence>
<dbReference type="Gene3D" id="1.25.40.20">
    <property type="entry name" value="Ankyrin repeat-containing domain"/>
    <property type="match status" value="1"/>
</dbReference>
<keyword evidence="2" id="KW-1185">Reference proteome</keyword>
<dbReference type="AlphaFoldDB" id="A0A4P9W680"/>
<gene>
    <name evidence="1" type="ORF">BDK51DRAFT_46053</name>
</gene>